<dbReference type="PROSITE" id="PS00198">
    <property type="entry name" value="4FE4S_FER_1"/>
    <property type="match status" value="1"/>
</dbReference>
<evidence type="ECO:0000313" key="5">
    <source>
        <dbReference type="EMBL" id="BAT72106.1"/>
    </source>
</evidence>
<dbReference type="InterPro" id="IPR002586">
    <property type="entry name" value="CobQ/CobB/MinD/ParA_Nub-bd_dom"/>
</dbReference>
<evidence type="ECO:0000256" key="1">
    <source>
        <dbReference type="ARBA" id="ARBA00022723"/>
    </source>
</evidence>
<dbReference type="Pfam" id="PF01656">
    <property type="entry name" value="CbiA"/>
    <property type="match status" value="1"/>
</dbReference>
<dbReference type="InterPro" id="IPR017900">
    <property type="entry name" value="4Fe4S_Fe_S_CS"/>
</dbReference>
<keyword evidence="3" id="KW-0411">Iron-sulfur</keyword>
<keyword evidence="1" id="KW-0479">Metal-binding</keyword>
<dbReference type="SUPFAM" id="SSF52540">
    <property type="entry name" value="P-loop containing nucleoside triphosphate hydrolases"/>
    <property type="match status" value="1"/>
</dbReference>
<feature type="domain" description="4Fe-4S ferredoxin-type" evidence="4">
    <location>
        <begin position="62"/>
        <end position="87"/>
    </location>
</feature>
<keyword evidence="6" id="KW-1185">Reference proteome</keyword>
<evidence type="ECO:0000256" key="3">
    <source>
        <dbReference type="ARBA" id="ARBA00023014"/>
    </source>
</evidence>
<organism evidence="5 6">
    <name type="scientific">Thermosulfidibacter takaii (strain DSM 17441 / JCM 13301 / NBRC 103674 / ABI70S6)</name>
    <dbReference type="NCBI Taxonomy" id="1298851"/>
    <lineage>
        <taxon>Bacteria</taxon>
        <taxon>Pseudomonadati</taxon>
        <taxon>Thermosulfidibacterota</taxon>
        <taxon>Thermosulfidibacteria</taxon>
        <taxon>Thermosulfidibacterales</taxon>
        <taxon>Thermosulfidibacteraceae</taxon>
    </lineage>
</organism>
<protein>
    <submittedName>
        <fullName evidence="5">Cobyrinic acid a,c-diamide synthase</fullName>
    </submittedName>
</protein>
<dbReference type="InterPro" id="IPR027417">
    <property type="entry name" value="P-loop_NTPase"/>
</dbReference>
<evidence type="ECO:0000256" key="2">
    <source>
        <dbReference type="ARBA" id="ARBA00023004"/>
    </source>
</evidence>
<accession>A0A0S3QUY0</accession>
<dbReference type="Gene3D" id="3.40.50.300">
    <property type="entry name" value="P-loop containing nucleotide triphosphate hydrolases"/>
    <property type="match status" value="1"/>
</dbReference>
<dbReference type="PANTHER" id="PTHR43534">
    <property type="entry name" value="MIND SUPERFAMILY P-LOOP ATPASE CONTAINING AN INSERTED FERREDOXIN DOMAIN"/>
    <property type="match status" value="1"/>
</dbReference>
<keyword evidence="2" id="KW-0408">Iron</keyword>
<dbReference type="STRING" id="1298851.TST_1319"/>
<proteinExistence type="predicted"/>
<dbReference type="PATRIC" id="fig|1298851.3.peg.1394"/>
<dbReference type="PROSITE" id="PS51379">
    <property type="entry name" value="4FE4S_FER_2"/>
    <property type="match status" value="2"/>
</dbReference>
<reference evidence="6" key="1">
    <citation type="journal article" date="2018" name="Science">
        <title>A primordial and reversible TCA cycle in a facultatively chemolithoautotrophic thermophile.</title>
        <authorList>
            <person name="Nunoura T."/>
            <person name="Chikaraishi Y."/>
            <person name="Izaki R."/>
            <person name="Suwa T."/>
            <person name="Sato T."/>
            <person name="Harada T."/>
            <person name="Mori K."/>
            <person name="Kato Y."/>
            <person name="Miyazaki M."/>
            <person name="Shimamura S."/>
            <person name="Yanagawa K."/>
            <person name="Shuto A."/>
            <person name="Ohkouchi N."/>
            <person name="Fujita N."/>
            <person name="Takaki Y."/>
            <person name="Atomi H."/>
            <person name="Takai K."/>
        </authorList>
    </citation>
    <scope>NUCLEOTIDE SEQUENCE [LARGE SCALE GENOMIC DNA]</scope>
    <source>
        <strain evidence="6">DSM 17441 / JCM 13301 / NBRC 103674 / ABI70S6</strain>
    </source>
</reference>
<dbReference type="AlphaFoldDB" id="A0A0S3QUY0"/>
<dbReference type="KEGG" id="ttk:TST_1319"/>
<dbReference type="RefSeq" id="WP_070098523.1">
    <property type="nucleotide sequence ID" value="NZ_AP013035.1"/>
</dbReference>
<evidence type="ECO:0000313" key="6">
    <source>
        <dbReference type="Proteomes" id="UP000063234"/>
    </source>
</evidence>
<dbReference type="GO" id="GO:0046872">
    <property type="term" value="F:metal ion binding"/>
    <property type="evidence" value="ECO:0007669"/>
    <property type="project" value="UniProtKB-KW"/>
</dbReference>
<dbReference type="OrthoDB" id="9800558at2"/>
<dbReference type="GO" id="GO:0051536">
    <property type="term" value="F:iron-sulfur cluster binding"/>
    <property type="evidence" value="ECO:0007669"/>
    <property type="project" value="UniProtKB-KW"/>
</dbReference>
<sequence>MKSYREIAIVSGKGGTGKTTLATSFALLEGKKVVVDADVDAPDMHIILKPKVIEAYNFKGNKLAEVDKNKCNLCGLCKELCRYNAIDENINIDPVSCDGCALCYFACPQEAITLKEKDAGMWFVAHSRAGYMVHARLTPGEENSGKLVTTIRNRAREIAEDQGIGLILIDGPPGIGCPVISTITGVDYVVAVTEPTKSAIHDLKRVVELSSRFEAKVFVVINRFDISEEKTGEIENWCQKNGIPILGRIPTDLSIPKLQAKGKAPVEDESLSGALIKDMWNNLLQEVRNGRV</sequence>
<name>A0A0S3QUY0_THET7</name>
<dbReference type="Gene3D" id="3.30.70.20">
    <property type="match status" value="1"/>
</dbReference>
<dbReference type="Proteomes" id="UP000063234">
    <property type="component" value="Chromosome"/>
</dbReference>
<dbReference type="PANTHER" id="PTHR43534:SF1">
    <property type="entry name" value="4FE-4S CLUSTER CONTAINING PARA FAMILY ATPASE PROTEIN"/>
    <property type="match status" value="1"/>
</dbReference>
<dbReference type="CDD" id="cd03110">
    <property type="entry name" value="SIMIBI_bact_arch"/>
    <property type="match status" value="1"/>
</dbReference>
<evidence type="ECO:0000259" key="4">
    <source>
        <dbReference type="PROSITE" id="PS51379"/>
    </source>
</evidence>
<dbReference type="SUPFAM" id="SSF54862">
    <property type="entry name" value="4Fe-4S ferredoxins"/>
    <property type="match status" value="1"/>
</dbReference>
<dbReference type="Pfam" id="PF00037">
    <property type="entry name" value="Fer4"/>
    <property type="match status" value="2"/>
</dbReference>
<dbReference type="EMBL" id="AP013035">
    <property type="protein sequence ID" value="BAT72106.1"/>
    <property type="molecule type" value="Genomic_DNA"/>
</dbReference>
<dbReference type="InterPro" id="IPR017896">
    <property type="entry name" value="4Fe4S_Fe-S-bd"/>
</dbReference>
<feature type="domain" description="4Fe-4S ferredoxin-type" evidence="4">
    <location>
        <begin position="88"/>
        <end position="117"/>
    </location>
</feature>
<gene>
    <name evidence="5" type="ORF">TST_1319</name>
</gene>